<evidence type="ECO:0000256" key="1">
    <source>
        <dbReference type="ARBA" id="ARBA00001593"/>
    </source>
</evidence>
<evidence type="ECO:0000256" key="16">
    <source>
        <dbReference type="PIRNR" id="PIRNR039050"/>
    </source>
</evidence>
<name>R7T3T8_CAPTE</name>
<feature type="transmembrane region" description="Helical" evidence="21">
    <location>
        <begin position="226"/>
        <end position="244"/>
    </location>
</feature>
<feature type="binding site" evidence="17">
    <location>
        <begin position="400"/>
        <end position="405"/>
    </location>
    <ligand>
        <name>ATP</name>
        <dbReference type="ChEBI" id="CHEBI:30616"/>
    </ligand>
</feature>
<comment type="subcellular location">
    <subcellularLocation>
        <location evidence="3">Membrane</location>
        <topology evidence="3">Multi-pass membrane protein</topology>
    </subcellularLocation>
</comment>
<evidence type="ECO:0000256" key="19">
    <source>
        <dbReference type="RuleBase" id="RU000405"/>
    </source>
</evidence>
<keyword evidence="15 16" id="KW-0456">Lyase</keyword>
<dbReference type="PANTHER" id="PTHR45627:SF16">
    <property type="entry name" value="ADENYLATE CYCLASE"/>
    <property type="match status" value="1"/>
</dbReference>
<feature type="transmembrane region" description="Helical" evidence="21">
    <location>
        <begin position="858"/>
        <end position="879"/>
    </location>
</feature>
<dbReference type="InterPro" id="IPR001054">
    <property type="entry name" value="A/G_cyclase"/>
</dbReference>
<accession>R7T3T8</accession>
<dbReference type="InterPro" id="IPR032628">
    <property type="entry name" value="AC_N"/>
</dbReference>
<evidence type="ECO:0000256" key="13">
    <source>
        <dbReference type="ARBA" id="ARBA00023136"/>
    </source>
</evidence>
<feature type="binding site" evidence="18">
    <location>
        <position position="444"/>
    </location>
    <ligand>
        <name>Mg(2+)</name>
        <dbReference type="ChEBI" id="CHEBI:18420"/>
        <label>1</label>
        <note>catalytic</note>
    </ligand>
</feature>
<evidence type="ECO:0000256" key="9">
    <source>
        <dbReference type="ARBA" id="ARBA00022840"/>
    </source>
</evidence>
<feature type="binding site" evidence="17">
    <location>
        <begin position="1113"/>
        <end position="1115"/>
    </location>
    <ligand>
        <name>ATP</name>
        <dbReference type="ChEBI" id="CHEBI:30616"/>
    </ligand>
</feature>
<feature type="binding site" evidence="17">
    <location>
        <position position="1160"/>
    </location>
    <ligand>
        <name>ATP</name>
        <dbReference type="ChEBI" id="CHEBI:30616"/>
    </ligand>
</feature>
<evidence type="ECO:0000256" key="20">
    <source>
        <dbReference type="SAM" id="MobiDB-lite"/>
    </source>
</evidence>
<gene>
    <name evidence="23" type="ORF">CAPTEDRAFT_155468</name>
</gene>
<proteinExistence type="inferred from homology"/>
<dbReference type="GO" id="GO:0004016">
    <property type="term" value="F:adenylate cyclase activity"/>
    <property type="evidence" value="ECO:0007669"/>
    <property type="project" value="UniProtKB-EC"/>
</dbReference>
<feature type="transmembrane region" description="Helical" evidence="21">
    <location>
        <begin position="168"/>
        <end position="188"/>
    </location>
</feature>
<keyword evidence="13 16" id="KW-0472">Membrane</keyword>
<comment type="cofactor">
    <cofactor evidence="18">
        <name>Mg(2+)</name>
        <dbReference type="ChEBI" id="CHEBI:18420"/>
    </cofactor>
    <cofactor evidence="18">
        <name>Mn(2+)</name>
        <dbReference type="ChEBI" id="CHEBI:29035"/>
    </cofactor>
    <text evidence="18">Binds 2 magnesium ions per subunit. Is also active with manganese (in vitro).</text>
</comment>
<evidence type="ECO:0000256" key="5">
    <source>
        <dbReference type="ARBA" id="ARBA00022692"/>
    </source>
</evidence>
<dbReference type="EMBL" id="KB312312">
    <property type="protein sequence ID" value="ELT87487.1"/>
    <property type="molecule type" value="Genomic_DNA"/>
</dbReference>
<evidence type="ECO:0000256" key="17">
    <source>
        <dbReference type="PIRSR" id="PIRSR039050-50"/>
    </source>
</evidence>
<organism evidence="23">
    <name type="scientific">Capitella teleta</name>
    <name type="common">Polychaete worm</name>
    <dbReference type="NCBI Taxonomy" id="283909"/>
    <lineage>
        <taxon>Eukaryota</taxon>
        <taxon>Metazoa</taxon>
        <taxon>Spiralia</taxon>
        <taxon>Lophotrochozoa</taxon>
        <taxon>Annelida</taxon>
        <taxon>Polychaeta</taxon>
        <taxon>Sedentaria</taxon>
        <taxon>Scolecida</taxon>
        <taxon>Capitellidae</taxon>
        <taxon>Capitella</taxon>
    </lineage>
</organism>
<comment type="catalytic activity">
    <reaction evidence="1 16">
        <text>ATP = 3',5'-cyclic AMP + diphosphate</text>
        <dbReference type="Rhea" id="RHEA:15389"/>
        <dbReference type="ChEBI" id="CHEBI:30616"/>
        <dbReference type="ChEBI" id="CHEBI:33019"/>
        <dbReference type="ChEBI" id="CHEBI:58165"/>
        <dbReference type="EC" id="4.6.1.1"/>
    </reaction>
</comment>
<evidence type="ECO:0000256" key="7">
    <source>
        <dbReference type="ARBA" id="ARBA00022737"/>
    </source>
</evidence>
<keyword evidence="7" id="KW-0677">Repeat</keyword>
<comment type="similarity">
    <text evidence="16 19">Belongs to the adenylyl cyclase class-4/guanylyl cyclase family.</text>
</comment>
<feature type="transmembrane region" description="Helical" evidence="21">
    <location>
        <begin position="194"/>
        <end position="214"/>
    </location>
</feature>
<protein>
    <recommendedName>
        <fullName evidence="4 16">adenylate cyclase</fullName>
        <ecNumber evidence="4 16">4.6.1.1</ecNumber>
    </recommendedName>
</protein>
<keyword evidence="10 16" id="KW-0460">Magnesium</keyword>
<evidence type="ECO:0000256" key="14">
    <source>
        <dbReference type="ARBA" id="ARBA00023180"/>
    </source>
</evidence>
<evidence type="ECO:0000256" key="3">
    <source>
        <dbReference type="ARBA" id="ARBA00004141"/>
    </source>
</evidence>
<dbReference type="EnsemblMetazoa" id="CapteT155468">
    <property type="protein sequence ID" value="CapteP155468"/>
    <property type="gene ID" value="CapteG155468"/>
</dbReference>
<keyword evidence="6 16" id="KW-0479">Metal-binding</keyword>
<evidence type="ECO:0000256" key="15">
    <source>
        <dbReference type="ARBA" id="ARBA00023239"/>
    </source>
</evidence>
<evidence type="ECO:0000256" key="11">
    <source>
        <dbReference type="ARBA" id="ARBA00022989"/>
    </source>
</evidence>
<evidence type="ECO:0000256" key="6">
    <source>
        <dbReference type="ARBA" id="ARBA00022723"/>
    </source>
</evidence>
<dbReference type="HOGENOM" id="CLU_001072_2_0_1"/>
<evidence type="ECO:0000256" key="12">
    <source>
        <dbReference type="ARBA" id="ARBA00022998"/>
    </source>
</evidence>
<dbReference type="InterPro" id="IPR009398">
    <property type="entry name" value="Adcy_conserved_dom"/>
</dbReference>
<dbReference type="Pfam" id="PF16214">
    <property type="entry name" value="AC_N"/>
    <property type="match status" value="1"/>
</dbReference>
<dbReference type="FunFam" id="3.30.70.1230:FF:000001">
    <property type="entry name" value="Adenylate cyclase"/>
    <property type="match status" value="1"/>
</dbReference>
<keyword evidence="8 16" id="KW-0547">Nucleotide-binding</keyword>
<evidence type="ECO:0000256" key="4">
    <source>
        <dbReference type="ARBA" id="ARBA00012201"/>
    </source>
</evidence>
<dbReference type="PROSITE" id="PS00452">
    <property type="entry name" value="GUANYLATE_CYCLASE_1"/>
    <property type="match status" value="2"/>
</dbReference>
<keyword evidence="25" id="KW-1185">Reference proteome</keyword>
<dbReference type="Pfam" id="PF00211">
    <property type="entry name" value="Guanylate_cyc"/>
    <property type="match status" value="2"/>
</dbReference>
<feature type="transmembrane region" description="Helical" evidence="21">
    <location>
        <begin position="686"/>
        <end position="707"/>
    </location>
</feature>
<feature type="binding site" evidence="17">
    <location>
        <position position="1041"/>
    </location>
    <ligand>
        <name>ATP</name>
        <dbReference type="ChEBI" id="CHEBI:30616"/>
    </ligand>
</feature>
<dbReference type="SUPFAM" id="SSF55073">
    <property type="entry name" value="Nucleotide cyclase"/>
    <property type="match status" value="2"/>
</dbReference>
<evidence type="ECO:0000256" key="10">
    <source>
        <dbReference type="ARBA" id="ARBA00022842"/>
    </source>
</evidence>
<comment type="cofactor">
    <cofactor evidence="2">
        <name>Mn(2+)</name>
        <dbReference type="ChEBI" id="CHEBI:29035"/>
    </cofactor>
</comment>
<keyword evidence="5 21" id="KW-0812">Transmembrane</keyword>
<dbReference type="GO" id="GO:0005524">
    <property type="term" value="F:ATP binding"/>
    <property type="evidence" value="ECO:0007669"/>
    <property type="project" value="UniProtKB-UniRule"/>
</dbReference>
<feature type="compositionally biased region" description="Polar residues" evidence="20">
    <location>
        <begin position="1"/>
        <end position="10"/>
    </location>
</feature>
<feature type="transmembrane region" description="Helical" evidence="21">
    <location>
        <begin position="276"/>
        <end position="294"/>
    </location>
</feature>
<dbReference type="InterPro" id="IPR029787">
    <property type="entry name" value="Nucleotide_cyclase"/>
</dbReference>
<dbReference type="GO" id="GO:0007189">
    <property type="term" value="P:adenylate cyclase-activating G protein-coupled receptor signaling pathway"/>
    <property type="evidence" value="ECO:0007669"/>
    <property type="project" value="TreeGrafter"/>
</dbReference>
<feature type="binding site" evidence="18">
    <location>
        <position position="444"/>
    </location>
    <ligand>
        <name>Mg(2+)</name>
        <dbReference type="ChEBI" id="CHEBI:18420"/>
        <label>2</label>
        <note>catalytic</note>
    </ligand>
</feature>
<dbReference type="STRING" id="283909.R7T3T8"/>
<dbReference type="FunCoup" id="R7T3T8">
    <property type="interactions" value="74"/>
</dbReference>
<dbReference type="PROSITE" id="PS50125">
    <property type="entry name" value="GUANYLATE_CYCLASE_2"/>
    <property type="match status" value="2"/>
</dbReference>
<keyword evidence="14" id="KW-0325">Glycoprotein</keyword>
<dbReference type="SMART" id="SM00044">
    <property type="entry name" value="CYCc"/>
    <property type="match status" value="2"/>
</dbReference>
<dbReference type="GO" id="GO:0035556">
    <property type="term" value="P:intracellular signal transduction"/>
    <property type="evidence" value="ECO:0007669"/>
    <property type="project" value="InterPro"/>
</dbReference>
<dbReference type="GO" id="GO:0006171">
    <property type="term" value="P:cAMP biosynthetic process"/>
    <property type="evidence" value="ECO:0007669"/>
    <property type="project" value="UniProtKB-KW"/>
</dbReference>
<dbReference type="PANTHER" id="PTHR45627">
    <property type="entry name" value="ADENYLATE CYCLASE TYPE 1"/>
    <property type="match status" value="1"/>
</dbReference>
<feature type="binding site" evidence="17">
    <location>
        <begin position="442"/>
        <end position="444"/>
    </location>
    <ligand>
        <name>ATP</name>
        <dbReference type="ChEBI" id="CHEBI:30616"/>
    </ligand>
</feature>
<dbReference type="CDD" id="cd07302">
    <property type="entry name" value="CHD"/>
    <property type="match status" value="2"/>
</dbReference>
<evidence type="ECO:0000256" key="8">
    <source>
        <dbReference type="ARBA" id="ARBA00022741"/>
    </source>
</evidence>
<dbReference type="PIRSF" id="PIRSF039050">
    <property type="entry name" value="Ade_cyc"/>
    <property type="match status" value="1"/>
</dbReference>
<evidence type="ECO:0000313" key="24">
    <source>
        <dbReference type="EnsemblMetazoa" id="CapteP155468"/>
    </source>
</evidence>
<dbReference type="FunFam" id="3.30.70.1230:FF:000002">
    <property type="entry name" value="Adenylate cyclase"/>
    <property type="match status" value="1"/>
</dbReference>
<feature type="binding site" evidence="18">
    <location>
        <position position="400"/>
    </location>
    <ligand>
        <name>Mg(2+)</name>
        <dbReference type="ChEBI" id="CHEBI:18420"/>
        <label>2</label>
        <note>catalytic</note>
    </ligand>
</feature>
<keyword evidence="12 16" id="KW-0115">cAMP biosynthesis</keyword>
<feature type="binding site" evidence="18">
    <location>
        <position position="401"/>
    </location>
    <ligand>
        <name>Mg(2+)</name>
        <dbReference type="ChEBI" id="CHEBI:18420"/>
        <label>2</label>
        <note>catalytic</note>
    </ligand>
</feature>
<sequence>MKNNEVSPSTGAVRPNGHTPAAKTSRLPWDEPNGRPPGRNGDSRPAGKVKMPTDFSQMRPDFQAGGGAAIRLDSLPATSPPETRPQSQTSHSRKSAWERVQEKYQEKERQQKQSRDRHLGPEDALLGGQQKCCSKRNIAQVFRSKKFLNPKLERLFKRYFFKLNQNSMSVFMVMIAVICALLLVFHYIGGSRDVLKGAVLGLAAAVLVMLCVLCNRNSFTQMQMMIVCYVIMAVMIVVVVLATVDCVPRTASEGVFCALFFIYMTYTLLPIRMRLSVLTGVSISAVHLVCAAAVNHTDEFLWKQLLSNILLFTSVNIAGVFTLYPTEMAQRQAFIETRRCIEARLITQRENDQQERLLLSVLPRHVAMEMKADIAGKPKDTMFHKIYIQRHENVSILYADICGFTALSSQCTAQELVKLLNELFARFDKLAQENCCLRIKILGDCYYCVSGLPESRQDHAHCCVEMGLDMIEAIALVRDVTGVDVLNMRVGVHSGRVHCGVLGLRKWQFDVWSNDVTLANSMEAGGIPGRVHVTDDTVRWLNSDYEVEPGNGGDRNAFLRDHNVKTFLIKETSPRYKVLSDSAIRHNSMNAKLTCKTNEFFGGVLPTVGVTTPAFGSRPMQDKETLGFGEHQESKDPDDEVNEYLGRAIDARSIERLRAEHVRGFLLTFNSLELEEKYSEVRDEMFVSHLGCAVAMLILVWIIQFIIIPPSVVMATVCPCTIVLLVATFLVAFSENCLCSPKAVRTISTRLAQSRSIGHVIAGFTVAIIYVSSFVSMFDLDSSSLLTCLSEEFGIPEDEVNSTYLQWVDIQYGDERNNCTASSGKPTSHFPEYFLYCELIAMVSSAVFLQASSILKLTFLVTMGLLFMVVVMITHVNLFDNRDILLFAHLGLSADDPTTSVGLKWLCLVVVILFIVALFIHAQQVESTARLDFLWKLQAHEEKEEMESLRIYNMKLVANILPVHVAEHFLKAQNKKDEDLYYQDCENAVIMFATIANFSEFYMELEGNNEGVECLRLLNEIIADFDEILEEERFSCIEKIKTTGSTYMAAAGLKGGHDAENQHAAAVAEFAFAIKEQLEYVNKHSWNHFKLRIGINMGPVVAGVIGARKPQYDIWGNAVNVASRMDSTGKSDSVQVTPDIYHALSPKGYVFECRGLVTVKGKGDMLTYFLLGKPPS</sequence>
<feature type="binding site" evidence="18">
    <location>
        <position position="400"/>
    </location>
    <ligand>
        <name>Mg(2+)</name>
        <dbReference type="ChEBI" id="CHEBI:18420"/>
        <label>1</label>
        <note>catalytic</note>
    </ligand>
</feature>
<evidence type="ECO:0000259" key="22">
    <source>
        <dbReference type="PROSITE" id="PS50125"/>
    </source>
</evidence>
<dbReference type="EMBL" id="AMQN01003620">
    <property type="status" value="NOT_ANNOTATED_CDS"/>
    <property type="molecule type" value="Genomic_DNA"/>
</dbReference>
<dbReference type="AlphaFoldDB" id="R7T3T8"/>
<dbReference type="Proteomes" id="UP000014760">
    <property type="component" value="Unassembled WGS sequence"/>
</dbReference>
<evidence type="ECO:0000256" key="2">
    <source>
        <dbReference type="ARBA" id="ARBA00001936"/>
    </source>
</evidence>
<feature type="transmembrane region" description="Helical" evidence="21">
    <location>
        <begin position="756"/>
        <end position="778"/>
    </location>
</feature>
<evidence type="ECO:0000313" key="23">
    <source>
        <dbReference type="EMBL" id="ELT87487.1"/>
    </source>
</evidence>
<feature type="compositionally biased region" description="Basic and acidic residues" evidence="20">
    <location>
        <begin position="95"/>
        <end position="121"/>
    </location>
</feature>
<reference evidence="23 25" key="2">
    <citation type="journal article" date="2013" name="Nature">
        <title>Insights into bilaterian evolution from three spiralian genomes.</title>
        <authorList>
            <person name="Simakov O."/>
            <person name="Marletaz F."/>
            <person name="Cho S.J."/>
            <person name="Edsinger-Gonzales E."/>
            <person name="Havlak P."/>
            <person name="Hellsten U."/>
            <person name="Kuo D.H."/>
            <person name="Larsson T."/>
            <person name="Lv J."/>
            <person name="Arendt D."/>
            <person name="Savage R."/>
            <person name="Osoegawa K."/>
            <person name="de Jong P."/>
            <person name="Grimwood J."/>
            <person name="Chapman J.A."/>
            <person name="Shapiro H."/>
            <person name="Aerts A."/>
            <person name="Otillar R.P."/>
            <person name="Terry A.Y."/>
            <person name="Boore J.L."/>
            <person name="Grigoriev I.V."/>
            <person name="Lindberg D.R."/>
            <person name="Seaver E.C."/>
            <person name="Weisblat D.A."/>
            <person name="Putnam N.H."/>
            <person name="Rokhsar D.S."/>
        </authorList>
    </citation>
    <scope>NUCLEOTIDE SEQUENCE</scope>
    <source>
        <strain evidence="23 25">I ESC-2004</strain>
    </source>
</reference>
<keyword evidence="9 16" id="KW-0067">ATP-binding</keyword>
<dbReference type="Pfam" id="PF06327">
    <property type="entry name" value="Adcy_cons_dom"/>
    <property type="match status" value="1"/>
</dbReference>
<feature type="transmembrane region" description="Helical" evidence="21">
    <location>
        <begin position="713"/>
        <end position="735"/>
    </location>
</feature>
<dbReference type="GO" id="GO:0046872">
    <property type="term" value="F:metal ion binding"/>
    <property type="evidence" value="ECO:0007669"/>
    <property type="project" value="UniProtKB-KW"/>
</dbReference>
<dbReference type="OrthoDB" id="2107370at2759"/>
<reference evidence="25" key="1">
    <citation type="submission" date="2012-12" db="EMBL/GenBank/DDBJ databases">
        <authorList>
            <person name="Hellsten U."/>
            <person name="Grimwood J."/>
            <person name="Chapman J.A."/>
            <person name="Shapiro H."/>
            <person name="Aerts A."/>
            <person name="Otillar R.P."/>
            <person name="Terry A.Y."/>
            <person name="Boore J.L."/>
            <person name="Simakov O."/>
            <person name="Marletaz F."/>
            <person name="Cho S.-J."/>
            <person name="Edsinger-Gonzales E."/>
            <person name="Havlak P."/>
            <person name="Kuo D.-H."/>
            <person name="Larsson T."/>
            <person name="Lv J."/>
            <person name="Arendt D."/>
            <person name="Savage R."/>
            <person name="Osoegawa K."/>
            <person name="de Jong P."/>
            <person name="Lindberg D.R."/>
            <person name="Seaver E.C."/>
            <person name="Weisblat D.A."/>
            <person name="Putnam N.H."/>
            <person name="Grigoriev I.V."/>
            <person name="Rokhsar D.S."/>
        </authorList>
    </citation>
    <scope>NUCLEOTIDE SEQUENCE</scope>
    <source>
        <strain evidence="25">I ESC-2004</strain>
    </source>
</reference>
<dbReference type="OMA" id="HNSSHWT"/>
<feature type="transmembrane region" description="Helical" evidence="21">
    <location>
        <begin position="250"/>
        <end position="269"/>
    </location>
</feature>
<dbReference type="InterPro" id="IPR018297">
    <property type="entry name" value="A/G_cyclase_CS"/>
</dbReference>
<feature type="region of interest" description="Disordered" evidence="20">
    <location>
        <begin position="1"/>
        <end position="123"/>
    </location>
</feature>
<feature type="transmembrane region" description="Helical" evidence="21">
    <location>
        <begin position="899"/>
        <end position="920"/>
    </location>
</feature>
<feature type="transmembrane region" description="Helical" evidence="21">
    <location>
        <begin position="306"/>
        <end position="324"/>
    </location>
</feature>
<feature type="binding site" evidence="17">
    <location>
        <begin position="1120"/>
        <end position="1124"/>
    </location>
    <ligand>
        <name>ATP</name>
        <dbReference type="ChEBI" id="CHEBI:30616"/>
    </ligand>
</feature>
<feature type="binding site" evidence="17">
    <location>
        <position position="489"/>
    </location>
    <ligand>
        <name>ATP</name>
        <dbReference type="ChEBI" id="CHEBI:30616"/>
    </ligand>
</feature>
<reference evidence="24" key="3">
    <citation type="submission" date="2015-06" db="UniProtKB">
        <authorList>
            <consortium name="EnsemblMetazoa"/>
        </authorList>
    </citation>
    <scope>IDENTIFICATION</scope>
</reference>
<evidence type="ECO:0000313" key="25">
    <source>
        <dbReference type="Proteomes" id="UP000014760"/>
    </source>
</evidence>
<comment type="function">
    <text evidence="16">Catalyzes the formation of the signaling molecule cAMP in response to G-protein signaling.</text>
</comment>
<evidence type="ECO:0000256" key="21">
    <source>
        <dbReference type="SAM" id="Phobius"/>
    </source>
</evidence>
<keyword evidence="18" id="KW-0464">Manganese</keyword>
<dbReference type="EC" id="4.6.1.1" evidence="4 16"/>
<dbReference type="Gene3D" id="3.30.70.1230">
    <property type="entry name" value="Nucleotide cyclase"/>
    <property type="match status" value="2"/>
</dbReference>
<feature type="domain" description="Guanylate cyclase" evidence="22">
    <location>
        <begin position="395"/>
        <end position="523"/>
    </location>
</feature>
<dbReference type="InterPro" id="IPR030672">
    <property type="entry name" value="Adcy"/>
</dbReference>
<evidence type="ECO:0000256" key="18">
    <source>
        <dbReference type="PIRSR" id="PIRSR039050-51"/>
    </source>
</evidence>
<keyword evidence="11 21" id="KW-1133">Transmembrane helix</keyword>
<dbReference type="GO" id="GO:0005886">
    <property type="term" value="C:plasma membrane"/>
    <property type="evidence" value="ECO:0007669"/>
    <property type="project" value="InterPro"/>
</dbReference>
<feature type="domain" description="Guanylate cyclase" evidence="22">
    <location>
        <begin position="989"/>
        <end position="1126"/>
    </location>
</feature>